<organism evidence="1 2">
    <name type="scientific">Aquincola tertiaricarbonis</name>
    <dbReference type="NCBI Taxonomy" id="391953"/>
    <lineage>
        <taxon>Bacteria</taxon>
        <taxon>Pseudomonadati</taxon>
        <taxon>Pseudomonadota</taxon>
        <taxon>Betaproteobacteria</taxon>
        <taxon>Burkholderiales</taxon>
        <taxon>Sphaerotilaceae</taxon>
        <taxon>Aquincola</taxon>
    </lineage>
</organism>
<dbReference type="Proteomes" id="UP001056201">
    <property type="component" value="Chromosome 1"/>
</dbReference>
<gene>
    <name evidence="1" type="ORF">MW290_12650</name>
</gene>
<keyword evidence="2" id="KW-1185">Reference proteome</keyword>
<evidence type="ECO:0000313" key="1">
    <source>
        <dbReference type="EMBL" id="URI06745.1"/>
    </source>
</evidence>
<protein>
    <submittedName>
        <fullName evidence="1">Type VI secretion system-associated protein TagF</fullName>
    </submittedName>
</protein>
<reference evidence="1" key="1">
    <citation type="submission" date="2022-05" db="EMBL/GenBank/DDBJ databases">
        <title>An RpoN-dependent PEP-CTERM gene is involved in floc formation of an Aquincola tertiaricarbonis strain.</title>
        <authorList>
            <person name="Qiu D."/>
            <person name="Xia M."/>
        </authorList>
    </citation>
    <scope>NUCLEOTIDE SEQUENCE</scope>
    <source>
        <strain evidence="1">RN12</strain>
    </source>
</reference>
<dbReference type="InterPro" id="IPR038225">
    <property type="entry name" value="TagF_sf"/>
</dbReference>
<dbReference type="Gene3D" id="3.40.1730.10">
    <property type="entry name" value="pa0076 domain"/>
    <property type="match status" value="1"/>
</dbReference>
<proteinExistence type="predicted"/>
<evidence type="ECO:0000313" key="2">
    <source>
        <dbReference type="Proteomes" id="UP001056201"/>
    </source>
</evidence>
<accession>A0ABY4S280</accession>
<dbReference type="EMBL" id="CP097635">
    <property type="protein sequence ID" value="URI06745.1"/>
    <property type="molecule type" value="Genomic_DNA"/>
</dbReference>
<name>A0ABY4S280_AQUTE</name>
<sequence length="269" mass="30426">MRWTDLKAQLRRAINQRVGVAPPAVWGKVPTQGDFVSHRAAVAEREAWQRWVEQVWPLRPQPTPSANKPKSPGQRWVQLDAVPTVRRLHEVPIAFVMPPGRLPFAPSQFVQGVLVASTDKVGRACPLIVYQKVSPAWMHRLWRQPAAADGRTLLHGWARLAWRAARADTVWSQWLTQLDGLWQLQAPGLAQWWGAPVAAPDPRRVDALMGPEREDDPARGLRGVYHLPWADWPDRVLRRTDPVAAFWTQDAQGGYVQAATSLMQLWGRT</sequence>
<dbReference type="RefSeq" id="WP_250195008.1">
    <property type="nucleotide sequence ID" value="NZ_CP097635.1"/>
</dbReference>